<reference evidence="2 3" key="1">
    <citation type="journal article" date="2016" name="Nat. Commun.">
        <title>Thousands of microbial genomes shed light on interconnected biogeochemical processes in an aquifer system.</title>
        <authorList>
            <person name="Anantharaman K."/>
            <person name="Brown C.T."/>
            <person name="Hug L.A."/>
            <person name="Sharon I."/>
            <person name="Castelle C.J."/>
            <person name="Probst A.J."/>
            <person name="Thomas B.C."/>
            <person name="Singh A."/>
            <person name="Wilkins M.J."/>
            <person name="Karaoz U."/>
            <person name="Brodie E.L."/>
            <person name="Williams K.H."/>
            <person name="Hubbard S.S."/>
            <person name="Banfield J.F."/>
        </authorList>
    </citation>
    <scope>NUCLEOTIDE SEQUENCE [LARGE SCALE GENOMIC DNA]</scope>
</reference>
<protein>
    <submittedName>
        <fullName evidence="2">Uncharacterized protein</fullName>
    </submittedName>
</protein>
<proteinExistence type="predicted"/>
<organism evidence="2 3">
    <name type="scientific">Candidatus Woesebacteria bacterium RBG_16_39_8b</name>
    <dbReference type="NCBI Taxonomy" id="1802482"/>
    <lineage>
        <taxon>Bacteria</taxon>
        <taxon>Candidatus Woeseibacteriota</taxon>
    </lineage>
</organism>
<feature type="region of interest" description="Disordered" evidence="1">
    <location>
        <begin position="51"/>
        <end position="84"/>
    </location>
</feature>
<evidence type="ECO:0000313" key="2">
    <source>
        <dbReference type="EMBL" id="OGM13165.1"/>
    </source>
</evidence>
<dbReference type="AlphaFoldDB" id="A0A1F7XFQ8"/>
<sequence>MSVDQEPKVIKKKIRVRDYWNQNRVDRVVEVSSGPLPTHEKLLPLDGTGEETVVEGMGSKSKRSPQFPAEKPIHNVPLKGALDD</sequence>
<evidence type="ECO:0000313" key="3">
    <source>
        <dbReference type="Proteomes" id="UP000179013"/>
    </source>
</evidence>
<comment type="caution">
    <text evidence="2">The sequence shown here is derived from an EMBL/GenBank/DDBJ whole genome shotgun (WGS) entry which is preliminary data.</text>
</comment>
<accession>A0A1F7XFQ8</accession>
<name>A0A1F7XFQ8_9BACT</name>
<dbReference type="EMBL" id="MGFU01000011">
    <property type="protein sequence ID" value="OGM13165.1"/>
    <property type="molecule type" value="Genomic_DNA"/>
</dbReference>
<gene>
    <name evidence="2" type="ORF">A2V80_01035</name>
</gene>
<dbReference type="Proteomes" id="UP000179013">
    <property type="component" value="Unassembled WGS sequence"/>
</dbReference>
<evidence type="ECO:0000256" key="1">
    <source>
        <dbReference type="SAM" id="MobiDB-lite"/>
    </source>
</evidence>